<accession>A0A9E7ZLC7</accession>
<organism evidence="3">
    <name type="scientific">Bosea sp. NBC_00436</name>
    <dbReference type="NCBI Taxonomy" id="2969620"/>
    <lineage>
        <taxon>Bacteria</taxon>
        <taxon>Pseudomonadati</taxon>
        <taxon>Pseudomonadota</taxon>
        <taxon>Alphaproteobacteria</taxon>
        <taxon>Hyphomicrobiales</taxon>
        <taxon>Boseaceae</taxon>
        <taxon>Bosea</taxon>
    </lineage>
</organism>
<protein>
    <submittedName>
        <fullName evidence="3">Cobaltochelatase subunit CobN</fullName>
        <ecNumber evidence="3">6.6.1.2</ecNumber>
    </submittedName>
</protein>
<evidence type="ECO:0000256" key="1">
    <source>
        <dbReference type="SAM" id="MobiDB-lite"/>
    </source>
</evidence>
<dbReference type="Pfam" id="PF02514">
    <property type="entry name" value="CobN-Mg_chel"/>
    <property type="match status" value="2"/>
</dbReference>
<dbReference type="GO" id="GO:0051116">
    <property type="term" value="F:cobaltochelatase activity"/>
    <property type="evidence" value="ECO:0007669"/>
    <property type="project" value="UniProtKB-EC"/>
</dbReference>
<reference evidence="3" key="1">
    <citation type="submission" date="2022-08" db="EMBL/GenBank/DDBJ databases">
        <title>Complete Genome Sequences of 2 Bosea sp. soil isolates.</title>
        <authorList>
            <person name="Alvarez Arevalo M."/>
            <person name="Sterndorff E.B."/>
            <person name="Faurdal D."/>
            <person name="Joergensen T.S."/>
            <person name="Weber T."/>
        </authorList>
    </citation>
    <scope>NUCLEOTIDE SEQUENCE</scope>
    <source>
        <strain evidence="3">NBC_00436</strain>
    </source>
</reference>
<dbReference type="InterPro" id="IPR003672">
    <property type="entry name" value="CobN/Mg_chltase"/>
</dbReference>
<keyword evidence="3" id="KW-0436">Ligase</keyword>
<dbReference type="PANTHER" id="PTHR44119:SF4">
    <property type="entry name" value="AEROBIC COBALTOCHELATASE SUBUNIT COBN"/>
    <property type="match status" value="1"/>
</dbReference>
<dbReference type="EC" id="6.6.1.2" evidence="3"/>
<evidence type="ECO:0000313" key="3">
    <source>
        <dbReference type="EMBL" id="UZF86948.1"/>
    </source>
</evidence>
<feature type="domain" description="CobN/magnesium chelatase" evidence="2">
    <location>
        <begin position="805"/>
        <end position="1204"/>
    </location>
</feature>
<feature type="region of interest" description="Disordered" evidence="1">
    <location>
        <begin position="207"/>
        <end position="234"/>
    </location>
</feature>
<gene>
    <name evidence="3" type="primary">cobN</name>
    <name evidence="3" type="ORF">NWE54_24865</name>
</gene>
<dbReference type="NCBIfam" id="NF008973">
    <property type="entry name" value="PRK12321.1"/>
    <property type="match status" value="1"/>
</dbReference>
<feature type="region of interest" description="Disordered" evidence="1">
    <location>
        <begin position="820"/>
        <end position="848"/>
    </location>
</feature>
<feature type="domain" description="CobN/magnesium chelatase" evidence="2">
    <location>
        <begin position="264"/>
        <end position="799"/>
    </location>
</feature>
<feature type="region of interest" description="Disordered" evidence="1">
    <location>
        <begin position="510"/>
        <end position="535"/>
    </location>
</feature>
<name>A0A9E7ZLC7_9HYPH</name>
<proteinExistence type="predicted"/>
<evidence type="ECO:0000259" key="2">
    <source>
        <dbReference type="Pfam" id="PF02514"/>
    </source>
</evidence>
<dbReference type="CDD" id="cd10150">
    <property type="entry name" value="CobN_like"/>
    <property type="match status" value="1"/>
</dbReference>
<sequence>MHLLPTSEIRLDDGEDAVDLALPPGDVLVLSFTDSDLSALAVAAGVCAEPSPSPFGEDDVQGVDARHKGEHDGRSLSVRLAPLRRLKHPLSVDFLIEKTAARCRFVLVRCLGGLDYWRYGIEQLGIACRDRGIPLAILPGDERDDSRLGEHATVPAEFAAELLAYFRAGGGAENMRRLLGRVDGYLQASCGPSSACQHLLPQGEKGETASAAPFSPCGRRGLGGAETDEGSRDASDLAPIPLPSFFALGPSGTPLPWPDALAAFPADQPLVPILLYRSSVAAGDTAMGEAIAAALTARGLAPLPLALTSLKDPAVTAELAALFATRKPALVVTTTAFSAREGADFVLDGADCPILQAVPVGSPREAWEASPRGLSAADLAMQVALPEFDGRIGAIPVAFKAEETDPATGLATRRLVPDPEGTAALADLAAGWIALAWKPAAERKLALVMSDYPARGGRAGFAVGLDTPASVTAIRHLLAEAGYEVGSSINTSSPVIPRDQRETRDPCLNLSERRSGMDPGSAPLTRLVRDDSGDSDEGARLMAALTSGPASLCLPLATYHGWLAAIPTTAREALLAAHGAPEADPACREGAFHFRAVRYGHLTVALQPSRDATPDRKAVYHAPDAPPGHGYLAFYLVLRQPETVDALIHLGTHGTTEWLPGKAVALSAACWPRLAVGGLPVIYPYVVDDPGEAAPAKRRLSAVTLGHLPPPLAETEAAGETALLRDLVEEFSQAQVLDPRRADIVAAEVRSRAEASGLAASCGVADDTEMNEALTRLDAHLCDIAELPFRDGLHVFGHSDADPTSARNERENLLAALDGRFVPPGPAGAPHRGRPDVLPTGRNLSTLDPRAIPTRAATRLGKLAAQAVVSRHLQDHGDYPRRIVMDLWASPTLRSGGEDIAHALALMGVEPLWDSASTRVTGFSIIPQPKLAFPRLDVTVRISGTFRDTFPGQIALLDQAARAVAALDEPDEWNEPAAARRRGVHGARIFGAAPGRYGAAMANRALDGDWTERAELGAAYLAASDHAYGGSEGVGAADACFAARIRASDAFIHVSDTAGRDILEASSAADVIGGLAAAAKALGANPALYSLDSSNPEAPKARTLAEDVARVVHGRLTHPRWIASQLAHGWRGAAELAEAVDTLFVFAASTDAVSDGLFDAVFQAYCADPQVWAALESANAPAAASIRSRLAEAARRGLWTSRRNSVGAFLAREAAE</sequence>
<dbReference type="PANTHER" id="PTHR44119">
    <property type="entry name" value="MAGNESIUM-CHELATASE SUBUNIT CHLH, CHLOROPLASTIC"/>
    <property type="match status" value="1"/>
</dbReference>
<dbReference type="AlphaFoldDB" id="A0A9E7ZLC7"/>
<dbReference type="EMBL" id="CP102774">
    <property type="protein sequence ID" value="UZF86948.1"/>
    <property type="molecule type" value="Genomic_DNA"/>
</dbReference>